<protein>
    <submittedName>
        <fullName evidence="1">Uncharacterized protein</fullName>
    </submittedName>
</protein>
<accession>A0A0L0FNM7</accession>
<organism evidence="1 2">
    <name type="scientific">Sphaeroforma arctica JP610</name>
    <dbReference type="NCBI Taxonomy" id="667725"/>
    <lineage>
        <taxon>Eukaryota</taxon>
        <taxon>Ichthyosporea</taxon>
        <taxon>Ichthyophonida</taxon>
        <taxon>Sphaeroforma</taxon>
    </lineage>
</organism>
<dbReference type="AlphaFoldDB" id="A0A0L0FNM7"/>
<gene>
    <name evidence="1" type="ORF">SARC_09966</name>
</gene>
<dbReference type="Proteomes" id="UP000054560">
    <property type="component" value="Unassembled WGS sequence"/>
</dbReference>
<keyword evidence="2" id="KW-1185">Reference proteome</keyword>
<dbReference type="EMBL" id="KQ242692">
    <property type="protein sequence ID" value="KNC77573.1"/>
    <property type="molecule type" value="Genomic_DNA"/>
</dbReference>
<reference evidence="1 2" key="1">
    <citation type="submission" date="2011-02" db="EMBL/GenBank/DDBJ databases">
        <title>The Genome Sequence of Sphaeroforma arctica JP610.</title>
        <authorList>
            <consortium name="The Broad Institute Genome Sequencing Platform"/>
            <person name="Russ C."/>
            <person name="Cuomo C."/>
            <person name="Young S.K."/>
            <person name="Zeng Q."/>
            <person name="Gargeya S."/>
            <person name="Alvarado L."/>
            <person name="Berlin A."/>
            <person name="Chapman S.B."/>
            <person name="Chen Z."/>
            <person name="Freedman E."/>
            <person name="Gellesch M."/>
            <person name="Goldberg J."/>
            <person name="Griggs A."/>
            <person name="Gujja S."/>
            <person name="Heilman E."/>
            <person name="Heiman D."/>
            <person name="Howarth C."/>
            <person name="Mehta T."/>
            <person name="Neiman D."/>
            <person name="Pearson M."/>
            <person name="Roberts A."/>
            <person name="Saif S."/>
            <person name="Shea T."/>
            <person name="Shenoy N."/>
            <person name="Sisk P."/>
            <person name="Stolte C."/>
            <person name="Sykes S."/>
            <person name="White J."/>
            <person name="Yandava C."/>
            <person name="Burger G."/>
            <person name="Gray M.W."/>
            <person name="Holland P.W.H."/>
            <person name="King N."/>
            <person name="Lang F.B.F."/>
            <person name="Roger A.J."/>
            <person name="Ruiz-Trillo I."/>
            <person name="Haas B."/>
            <person name="Nusbaum C."/>
            <person name="Birren B."/>
        </authorList>
    </citation>
    <scope>NUCLEOTIDE SEQUENCE [LARGE SCALE GENOMIC DNA]</scope>
    <source>
        <strain evidence="1 2">JP610</strain>
    </source>
</reference>
<proteinExistence type="predicted"/>
<evidence type="ECO:0000313" key="1">
    <source>
        <dbReference type="EMBL" id="KNC77573.1"/>
    </source>
</evidence>
<dbReference type="RefSeq" id="XP_014151475.1">
    <property type="nucleotide sequence ID" value="XM_014296000.1"/>
</dbReference>
<name>A0A0L0FNM7_9EUKA</name>
<sequence length="127" mass="13955">MPDWAYGNSPIWTDPAFSDLFLGSVLKNPAGTYGFRANAFTPAINLVWAALKDLYRHPPRELSPNDVGIVGETVDQLAGAKAYSQLAKHHNSNSDSSLYSAITDIHVRILVWREAVVADIKGLWLSC</sequence>
<dbReference type="GeneID" id="25910470"/>
<evidence type="ECO:0000313" key="2">
    <source>
        <dbReference type="Proteomes" id="UP000054560"/>
    </source>
</evidence>